<evidence type="ECO:0000256" key="9">
    <source>
        <dbReference type="ARBA" id="ARBA00030601"/>
    </source>
</evidence>
<evidence type="ECO:0000256" key="12">
    <source>
        <dbReference type="SAM" id="Phobius"/>
    </source>
</evidence>
<dbReference type="GO" id="GO:0005730">
    <property type="term" value="C:nucleolus"/>
    <property type="evidence" value="ECO:0007669"/>
    <property type="project" value="UniProtKB-SubCell"/>
</dbReference>
<keyword evidence="3" id="KW-0690">Ribosome biogenesis</keyword>
<comment type="subcellular location">
    <subcellularLocation>
        <location evidence="1">Nucleus</location>
        <location evidence="1">Nucleolus</location>
    </subcellularLocation>
</comment>
<comment type="function">
    <text evidence="8">Component of the 90S pre-ribosome involved in the maturation of rRNAs. Required for early cleavages of the pre-RNAs in the 40S ribosomal subunit maturation pathway.</text>
</comment>
<dbReference type="EMBL" id="JACAZE010000007">
    <property type="protein sequence ID" value="KAF7310877.1"/>
    <property type="molecule type" value="Genomic_DNA"/>
</dbReference>
<organism evidence="14 15">
    <name type="scientific">Mycena chlorophos</name>
    <name type="common">Agaric fungus</name>
    <name type="synonym">Agaricus chlorophos</name>
    <dbReference type="NCBI Taxonomy" id="658473"/>
    <lineage>
        <taxon>Eukaryota</taxon>
        <taxon>Fungi</taxon>
        <taxon>Dikarya</taxon>
        <taxon>Basidiomycota</taxon>
        <taxon>Agaricomycotina</taxon>
        <taxon>Agaricomycetes</taxon>
        <taxon>Agaricomycetidae</taxon>
        <taxon>Agaricales</taxon>
        <taxon>Marasmiineae</taxon>
        <taxon>Mycenaceae</taxon>
        <taxon>Mycena</taxon>
    </lineage>
</organism>
<comment type="caution">
    <text evidence="14">The sequence shown here is derived from an EMBL/GenBank/DDBJ whole genome shotgun (WGS) entry which is preliminary data.</text>
</comment>
<sequence>MTTNLMPTNTLLSLLLPCLTLPSRLRPYSRGMHLRCRCLDWTITSRGSTPPAFAESQPASPPMFPPMEQLAKTGSTIEDLELNYTPPPAWRNRNTLLGSLVSLIIGATGSSAVATYYSLQGLTNTLQIFALLLSTIVDKNSNLSSDWQKLLLGTIPNILALNFVSNVTEALIFLVVFLFLAMILLYLFYKAATKYDRYKVVEGLQESNGSQSRGGLVAIAFLLTIIYLPLSTLAVHVLVWTSDLWVVPNPYTNATTFPPVVPPLGPPSEYRDPLDFCWTTTMKKNEVNFAPALVILSVIVIASLAIWFPIALRRIIQQSVPQVDQYSELGRIRNSQELDAEYARLVSRDRNPFAFLYSGYRRNWATYQPISLFARLGALLTVAVIDSNNCLFRNSSRTAVPIVREVFLVVFSLGFFVAQCILAPYVDPVNNASEWMSRLNYVLTAVLALLVVLNVPGEAILDTYVLYVVYAITYGFSFYFSIINTSLMQNAVKRWTGRVDFSIDIFSPRIDLSSNSIHTKRRIWQEAITTLFLTNHDCRIPANQPMTFAEARDAEYPPYLLQFRGYPAERHVENIKILRELGPTRYHRAIALTTGPDYEWFKYLEGEIQQHFIGPDSYWRGNTLPDGVTSPFGNAWWIPFPPTLVIRYDDGPLVALQDISDLEAYIKQNSSRRVCRKREVRMALRALHGQIVTWPYLHITPIGSYSMWSCCRRYTADDSVAYTSCVFRIEQRGHLEWEGMQLGSGFQVELNYARDVKVGRDVIGLNDAYDLTPELARFLSMNQSLIPRRLDYIQQTLTSYRHHHRKECRWKSHVLSYRFLTHVYDRPRPASTLAESSVHSEQDLRVRELLSENEVVFDTAFKRWEAVSESTVRTWWYIFWDDLWRRNNSTISGFSLHAPDFDPHYPTSIAYRPIPRPALEAFLQQRGLLTKKSAIHSGLLNKIYMRLDEIVFSGSGRAIMFHLGGHTSELDMNEVDLETMAPSTLGTGIGTDYDSSMIRPRPAYRWEGLLEDEYRASGSPHRRFLAKMGAWLGIDPFWRATLSTGLALDVRLQSGRYIPVESVFVPSSTTMRAAIQNLSAAERSDPDEEWNTSEEDVDAPRVLQWAEDDQEVHSEAEETAPATLVRVDCLPIQSDNSPPARIHCSKASASHIHAYWALTVSDSEDDDSSEDEVDDDTGDESSSEPQAGSPTKGKGKEVEVKPEWSTKPRHDIPKRTNKHAPTEVTSKRPVTRRRTVVENNKIQPRDPRFLPLAGQLEPDQFQKHYGFLADSHKTELQTLRENLKLARRRLASSPRDLRAEREAEVDRLERAVKRTESLVNQDRKAKIDRDALSSLRDAEKTKQKDGKKAWFMKESEKKQVLMRARYDALAAEGGNRAVKKAMEKRQRKVGQKEKKSRPFAKGSSGLKRRVSDDAGSARKKRRTD</sequence>
<evidence type="ECO:0000313" key="15">
    <source>
        <dbReference type="Proteomes" id="UP000613580"/>
    </source>
</evidence>
<feature type="region of interest" description="Disordered" evidence="11">
    <location>
        <begin position="1079"/>
        <end position="1098"/>
    </location>
</feature>
<dbReference type="GO" id="GO:0000462">
    <property type="term" value="P:maturation of SSU-rRNA from tricistronic rRNA transcript (SSU-rRNA, 5.8S rRNA, LSU-rRNA)"/>
    <property type="evidence" value="ECO:0007669"/>
    <property type="project" value="TreeGrafter"/>
</dbReference>
<evidence type="ECO:0000256" key="13">
    <source>
        <dbReference type="SAM" id="SignalP"/>
    </source>
</evidence>
<gene>
    <name evidence="14" type="ORF">HMN09_00630900</name>
</gene>
<feature type="chain" id="PRO_5035003288" description="Ribosomal RNA-processing protein 36" evidence="13">
    <location>
        <begin position="21"/>
        <end position="1424"/>
    </location>
</feature>
<evidence type="ECO:0000256" key="3">
    <source>
        <dbReference type="ARBA" id="ARBA00022517"/>
    </source>
</evidence>
<dbReference type="Proteomes" id="UP000613580">
    <property type="component" value="Unassembled WGS sequence"/>
</dbReference>
<evidence type="ECO:0000313" key="14">
    <source>
        <dbReference type="EMBL" id="KAF7310877.1"/>
    </source>
</evidence>
<evidence type="ECO:0000256" key="10">
    <source>
        <dbReference type="SAM" id="Coils"/>
    </source>
</evidence>
<proteinExistence type="inferred from homology"/>
<feature type="signal peptide" evidence="13">
    <location>
        <begin position="1"/>
        <end position="20"/>
    </location>
</feature>
<dbReference type="PANTHER" id="PTHR21738:SF0">
    <property type="entry name" value="RIBOSOMAL RNA PROCESSING PROTEIN 36 HOMOLOG"/>
    <property type="match status" value="1"/>
</dbReference>
<keyword evidence="12" id="KW-0812">Transmembrane</keyword>
<feature type="transmembrane region" description="Helical" evidence="12">
    <location>
        <begin position="464"/>
        <end position="483"/>
    </location>
</feature>
<feature type="transmembrane region" description="Helical" evidence="12">
    <location>
        <begin position="438"/>
        <end position="457"/>
    </location>
</feature>
<dbReference type="PANTHER" id="PTHR21738">
    <property type="entry name" value="RIBOSOMAL RNA PROCESSING PROTEIN 36 HOMOLOG"/>
    <property type="match status" value="1"/>
</dbReference>
<evidence type="ECO:0000256" key="11">
    <source>
        <dbReference type="SAM" id="MobiDB-lite"/>
    </source>
</evidence>
<comment type="similarity">
    <text evidence="2">Belongs to the RRP36 family.</text>
</comment>
<feature type="compositionally biased region" description="Acidic residues" evidence="11">
    <location>
        <begin position="1162"/>
        <end position="1182"/>
    </location>
</feature>
<evidence type="ECO:0000256" key="7">
    <source>
        <dbReference type="ARBA" id="ARBA00023274"/>
    </source>
</evidence>
<feature type="compositionally biased region" description="Basic and acidic residues" evidence="11">
    <location>
        <begin position="1194"/>
        <end position="1214"/>
    </location>
</feature>
<feature type="transmembrane region" description="Helical" evidence="12">
    <location>
        <begin position="170"/>
        <end position="189"/>
    </location>
</feature>
<keyword evidence="15" id="KW-1185">Reference proteome</keyword>
<protein>
    <recommendedName>
        <fullName evidence="9">Ribosomal RNA-processing protein 36</fullName>
    </recommendedName>
</protein>
<evidence type="ECO:0000256" key="8">
    <source>
        <dbReference type="ARBA" id="ARBA00025053"/>
    </source>
</evidence>
<dbReference type="OrthoDB" id="10261361at2759"/>
<name>A0A8H6WAI7_MYCCL</name>
<dbReference type="GO" id="GO:0030686">
    <property type="term" value="C:90S preribosome"/>
    <property type="evidence" value="ECO:0007669"/>
    <property type="project" value="TreeGrafter"/>
</dbReference>
<feature type="transmembrane region" description="Helical" evidence="12">
    <location>
        <begin position="289"/>
        <end position="312"/>
    </location>
</feature>
<feature type="coiled-coil region" evidence="10">
    <location>
        <begin position="1269"/>
        <end position="1325"/>
    </location>
</feature>
<feature type="compositionally biased region" description="Basic residues" evidence="11">
    <location>
        <begin position="1385"/>
        <end position="1398"/>
    </location>
</feature>
<keyword evidence="7" id="KW-0687">Ribonucleoprotein</keyword>
<reference evidence="14" key="1">
    <citation type="submission" date="2020-05" db="EMBL/GenBank/DDBJ databases">
        <title>Mycena genomes resolve the evolution of fungal bioluminescence.</title>
        <authorList>
            <person name="Tsai I.J."/>
        </authorList>
    </citation>
    <scope>NUCLEOTIDE SEQUENCE</scope>
    <source>
        <strain evidence="14">110903Hualien_Pintung</strain>
    </source>
</reference>
<evidence type="ECO:0000256" key="6">
    <source>
        <dbReference type="ARBA" id="ARBA00023242"/>
    </source>
</evidence>
<feature type="transmembrane region" description="Helical" evidence="12">
    <location>
        <begin position="216"/>
        <end position="240"/>
    </location>
</feature>
<evidence type="ECO:0000256" key="1">
    <source>
        <dbReference type="ARBA" id="ARBA00004604"/>
    </source>
</evidence>
<accession>A0A8H6WAI7</accession>
<feature type="region of interest" description="Disordered" evidence="11">
    <location>
        <begin position="1162"/>
        <end position="1251"/>
    </location>
</feature>
<feature type="region of interest" description="Disordered" evidence="11">
    <location>
        <begin position="1373"/>
        <end position="1424"/>
    </location>
</feature>
<evidence type="ECO:0000256" key="4">
    <source>
        <dbReference type="ARBA" id="ARBA00022552"/>
    </source>
</evidence>
<dbReference type="Pfam" id="PF06102">
    <property type="entry name" value="RRP36"/>
    <property type="match status" value="1"/>
</dbReference>
<feature type="transmembrane region" description="Helical" evidence="12">
    <location>
        <begin position="406"/>
        <end position="426"/>
    </location>
</feature>
<keyword evidence="5 10" id="KW-0175">Coiled coil</keyword>
<dbReference type="InterPro" id="IPR009292">
    <property type="entry name" value="RRP36"/>
</dbReference>
<keyword evidence="4" id="KW-0698">rRNA processing</keyword>
<evidence type="ECO:0000256" key="5">
    <source>
        <dbReference type="ARBA" id="ARBA00023054"/>
    </source>
</evidence>
<keyword evidence="12" id="KW-1133">Transmembrane helix</keyword>
<keyword evidence="6" id="KW-0539">Nucleus</keyword>
<evidence type="ECO:0000256" key="2">
    <source>
        <dbReference type="ARBA" id="ARBA00009418"/>
    </source>
</evidence>
<feature type="compositionally biased region" description="Acidic residues" evidence="11">
    <location>
        <begin position="1085"/>
        <end position="1097"/>
    </location>
</feature>
<keyword evidence="12" id="KW-0472">Membrane</keyword>
<keyword evidence="13" id="KW-0732">Signal</keyword>